<protein>
    <submittedName>
        <fullName evidence="5">Hsp20/alpha crystallin family protein</fullName>
    </submittedName>
</protein>
<feature type="domain" description="SHSP" evidence="4">
    <location>
        <begin position="34"/>
        <end position="147"/>
    </location>
</feature>
<evidence type="ECO:0000313" key="6">
    <source>
        <dbReference type="Proteomes" id="UP001595947"/>
    </source>
</evidence>
<dbReference type="RefSeq" id="WP_378037827.1">
    <property type="nucleotide sequence ID" value="NZ_JBHSIV010000023.1"/>
</dbReference>
<name>A0ABV9YPG8_9PSEU</name>
<dbReference type="Pfam" id="PF00011">
    <property type="entry name" value="HSP20"/>
    <property type="match status" value="1"/>
</dbReference>
<dbReference type="Proteomes" id="UP001595947">
    <property type="component" value="Unassembled WGS sequence"/>
</dbReference>
<reference evidence="6" key="1">
    <citation type="journal article" date="2019" name="Int. J. Syst. Evol. Microbiol.">
        <title>The Global Catalogue of Microorganisms (GCM) 10K type strain sequencing project: providing services to taxonomists for standard genome sequencing and annotation.</title>
        <authorList>
            <consortium name="The Broad Institute Genomics Platform"/>
            <consortium name="The Broad Institute Genome Sequencing Center for Infectious Disease"/>
            <person name="Wu L."/>
            <person name="Ma J."/>
        </authorList>
    </citation>
    <scope>NUCLEOTIDE SEQUENCE [LARGE SCALE GENOMIC DNA]</scope>
    <source>
        <strain evidence="6">CGMCC 4.7093</strain>
    </source>
</reference>
<feature type="compositionally biased region" description="Low complexity" evidence="3">
    <location>
        <begin position="150"/>
        <end position="168"/>
    </location>
</feature>
<evidence type="ECO:0000256" key="2">
    <source>
        <dbReference type="RuleBase" id="RU003616"/>
    </source>
</evidence>
<dbReference type="Gene3D" id="2.60.40.790">
    <property type="match status" value="1"/>
</dbReference>
<dbReference type="PANTHER" id="PTHR11527">
    <property type="entry name" value="HEAT-SHOCK PROTEIN 20 FAMILY MEMBER"/>
    <property type="match status" value="1"/>
</dbReference>
<evidence type="ECO:0000259" key="4">
    <source>
        <dbReference type="PROSITE" id="PS01031"/>
    </source>
</evidence>
<accession>A0ABV9YPG8</accession>
<proteinExistence type="inferred from homology"/>
<dbReference type="EMBL" id="JBHSIV010000023">
    <property type="protein sequence ID" value="MFC5064486.1"/>
    <property type="molecule type" value="Genomic_DNA"/>
</dbReference>
<evidence type="ECO:0000313" key="5">
    <source>
        <dbReference type="EMBL" id="MFC5064486.1"/>
    </source>
</evidence>
<comment type="caution">
    <text evidence="5">The sequence shown here is derived from an EMBL/GenBank/DDBJ whole genome shotgun (WGS) entry which is preliminary data.</text>
</comment>
<gene>
    <name evidence="5" type="ORF">ACFPBZ_19850</name>
</gene>
<dbReference type="PROSITE" id="PS01031">
    <property type="entry name" value="SHSP"/>
    <property type="match status" value="1"/>
</dbReference>
<dbReference type="InterPro" id="IPR002068">
    <property type="entry name" value="A-crystallin/Hsp20_dom"/>
</dbReference>
<dbReference type="SUPFAM" id="SSF49764">
    <property type="entry name" value="HSP20-like chaperones"/>
    <property type="match status" value="1"/>
</dbReference>
<dbReference type="CDD" id="cd06464">
    <property type="entry name" value="ACD_sHsps-like"/>
    <property type="match status" value="1"/>
</dbReference>
<organism evidence="5 6">
    <name type="scientific">Actinomycetospora atypica</name>
    <dbReference type="NCBI Taxonomy" id="1290095"/>
    <lineage>
        <taxon>Bacteria</taxon>
        <taxon>Bacillati</taxon>
        <taxon>Actinomycetota</taxon>
        <taxon>Actinomycetes</taxon>
        <taxon>Pseudonocardiales</taxon>
        <taxon>Pseudonocardiaceae</taxon>
        <taxon>Actinomycetospora</taxon>
    </lineage>
</organism>
<evidence type="ECO:0000256" key="1">
    <source>
        <dbReference type="PROSITE-ProRule" id="PRU00285"/>
    </source>
</evidence>
<keyword evidence="6" id="KW-1185">Reference proteome</keyword>
<dbReference type="InterPro" id="IPR031107">
    <property type="entry name" value="Small_HSP"/>
</dbReference>
<feature type="region of interest" description="Disordered" evidence="3">
    <location>
        <begin position="133"/>
        <end position="175"/>
    </location>
</feature>
<dbReference type="InterPro" id="IPR008978">
    <property type="entry name" value="HSP20-like_chaperone"/>
</dbReference>
<evidence type="ECO:0000256" key="3">
    <source>
        <dbReference type="SAM" id="MobiDB-lite"/>
    </source>
</evidence>
<sequence>MTALTFRGPRFVTPFGPFRLADALVRSTVTTRPAESAWYVPAADVERDGDDAVVRLELPGVDVASDVTVEVTGHRLVVAGERRDERTGEGFRESRRGSFRRSFTLPRHVDPDAVRASYDAGVLSVRVGGAYAEPQPVTPQTRRVAIDGVTPAPEATTPEAPTQEAPAQDGDQPQA</sequence>
<comment type="similarity">
    <text evidence="1 2">Belongs to the small heat shock protein (HSP20) family.</text>
</comment>